<reference evidence="1 2" key="1">
    <citation type="submission" date="2019-06" db="EMBL/GenBank/DDBJ databases">
        <title>Sequencing the genomes of 1000 actinobacteria strains.</title>
        <authorList>
            <person name="Klenk H.-P."/>
        </authorList>
    </citation>
    <scope>NUCLEOTIDE SEQUENCE [LARGE SCALE GENOMIC DNA]</scope>
    <source>
        <strain evidence="1 2">DSM 26477</strain>
    </source>
</reference>
<name>A0A542YH05_9MICO</name>
<organism evidence="1 2">
    <name type="scientific">Homoserinimonas aerilata</name>
    <dbReference type="NCBI Taxonomy" id="1162970"/>
    <lineage>
        <taxon>Bacteria</taxon>
        <taxon>Bacillati</taxon>
        <taxon>Actinomycetota</taxon>
        <taxon>Actinomycetes</taxon>
        <taxon>Micrococcales</taxon>
        <taxon>Microbacteriaceae</taxon>
        <taxon>Homoserinimonas</taxon>
    </lineage>
</organism>
<keyword evidence="2" id="KW-1185">Reference proteome</keyword>
<dbReference type="Pfam" id="PF11305">
    <property type="entry name" value="DUF3107"/>
    <property type="match status" value="1"/>
</dbReference>
<dbReference type="AlphaFoldDB" id="A0A542YH05"/>
<protein>
    <submittedName>
        <fullName evidence="1">Uncharacterized protein DUF3107</fullName>
    </submittedName>
</protein>
<sequence>MDIRIGITNSSREITFESNQTADQIRAVVAEALDGDAKYFTLSDEKGSLFIVPVATFGYLELGAENPRRVGFVA</sequence>
<dbReference type="Proteomes" id="UP000317998">
    <property type="component" value="Unassembled WGS sequence"/>
</dbReference>
<dbReference type="RefSeq" id="WP_141879642.1">
    <property type="nucleotide sequence ID" value="NZ_VFOM01000001.1"/>
</dbReference>
<proteinExistence type="predicted"/>
<dbReference type="OrthoDB" id="3268468at2"/>
<gene>
    <name evidence="1" type="ORF">FB562_0440</name>
</gene>
<evidence type="ECO:0000313" key="2">
    <source>
        <dbReference type="Proteomes" id="UP000317998"/>
    </source>
</evidence>
<evidence type="ECO:0000313" key="1">
    <source>
        <dbReference type="EMBL" id="TQL47383.1"/>
    </source>
</evidence>
<accession>A0A542YH05</accession>
<dbReference type="InterPro" id="IPR021456">
    <property type="entry name" value="DUF3107"/>
</dbReference>
<dbReference type="EMBL" id="VFOM01000001">
    <property type="protein sequence ID" value="TQL47383.1"/>
    <property type="molecule type" value="Genomic_DNA"/>
</dbReference>
<comment type="caution">
    <text evidence="1">The sequence shown here is derived from an EMBL/GenBank/DDBJ whole genome shotgun (WGS) entry which is preliminary data.</text>
</comment>